<accession>A0AAW0DQJ9</accession>
<sequence>MGRDARQQCAHACPTSLPLTDPEQPAAVIIFAFTASCDLSIATAQVWLFHRHRRLKRGKFPFTLGRRRRQSTNANTDTGAVTRIDVGPADKSRINTVEPPPTSSITVEFHITHSRGNP</sequence>
<feature type="transmembrane region" description="Helical" evidence="2">
    <location>
        <begin position="26"/>
        <end position="49"/>
    </location>
</feature>
<keyword evidence="2" id="KW-0472">Membrane</keyword>
<keyword evidence="2" id="KW-0812">Transmembrane</keyword>
<dbReference type="EMBL" id="JAWWNJ010000006">
    <property type="protein sequence ID" value="KAK7053948.1"/>
    <property type="molecule type" value="Genomic_DNA"/>
</dbReference>
<dbReference type="AlphaFoldDB" id="A0AAW0DQJ9"/>
<keyword evidence="2" id="KW-1133">Transmembrane helix</keyword>
<evidence type="ECO:0000256" key="2">
    <source>
        <dbReference type="SAM" id="Phobius"/>
    </source>
</evidence>
<protein>
    <submittedName>
        <fullName evidence="3">Uncharacterized protein</fullName>
    </submittedName>
</protein>
<feature type="region of interest" description="Disordered" evidence="1">
    <location>
        <begin position="68"/>
        <end position="103"/>
    </location>
</feature>
<name>A0AAW0DQJ9_9AGAR</name>
<evidence type="ECO:0000256" key="1">
    <source>
        <dbReference type="SAM" id="MobiDB-lite"/>
    </source>
</evidence>
<dbReference type="Proteomes" id="UP001362999">
    <property type="component" value="Unassembled WGS sequence"/>
</dbReference>
<organism evidence="3 4">
    <name type="scientific">Favolaschia claudopus</name>
    <dbReference type="NCBI Taxonomy" id="2862362"/>
    <lineage>
        <taxon>Eukaryota</taxon>
        <taxon>Fungi</taxon>
        <taxon>Dikarya</taxon>
        <taxon>Basidiomycota</taxon>
        <taxon>Agaricomycotina</taxon>
        <taxon>Agaricomycetes</taxon>
        <taxon>Agaricomycetidae</taxon>
        <taxon>Agaricales</taxon>
        <taxon>Marasmiineae</taxon>
        <taxon>Mycenaceae</taxon>
        <taxon>Favolaschia</taxon>
    </lineage>
</organism>
<keyword evidence="4" id="KW-1185">Reference proteome</keyword>
<evidence type="ECO:0000313" key="3">
    <source>
        <dbReference type="EMBL" id="KAK7053948.1"/>
    </source>
</evidence>
<evidence type="ECO:0000313" key="4">
    <source>
        <dbReference type="Proteomes" id="UP001362999"/>
    </source>
</evidence>
<comment type="caution">
    <text evidence="3">The sequence shown here is derived from an EMBL/GenBank/DDBJ whole genome shotgun (WGS) entry which is preliminary data.</text>
</comment>
<proteinExistence type="predicted"/>
<gene>
    <name evidence="3" type="ORF">R3P38DRAFT_3254484</name>
</gene>
<reference evidence="3 4" key="1">
    <citation type="journal article" date="2024" name="J Genomics">
        <title>Draft genome sequencing and assembly of Favolaschia claudopus CIRM-BRFM 2984 isolated from oak limbs.</title>
        <authorList>
            <person name="Navarro D."/>
            <person name="Drula E."/>
            <person name="Chaduli D."/>
            <person name="Cazenave R."/>
            <person name="Ahrendt S."/>
            <person name="Wang J."/>
            <person name="Lipzen A."/>
            <person name="Daum C."/>
            <person name="Barry K."/>
            <person name="Grigoriev I.V."/>
            <person name="Favel A."/>
            <person name="Rosso M.N."/>
            <person name="Martin F."/>
        </authorList>
    </citation>
    <scope>NUCLEOTIDE SEQUENCE [LARGE SCALE GENOMIC DNA]</scope>
    <source>
        <strain evidence="3 4">CIRM-BRFM 2984</strain>
    </source>
</reference>